<organism evidence="13 14">
    <name type="scientific">Effrenium voratum</name>
    <dbReference type="NCBI Taxonomy" id="2562239"/>
    <lineage>
        <taxon>Eukaryota</taxon>
        <taxon>Sar</taxon>
        <taxon>Alveolata</taxon>
        <taxon>Dinophyceae</taxon>
        <taxon>Suessiales</taxon>
        <taxon>Symbiodiniaceae</taxon>
        <taxon>Effrenium</taxon>
    </lineage>
</organism>
<proteinExistence type="inferred from homology"/>
<dbReference type="InterPro" id="IPR010989">
    <property type="entry name" value="SNARE"/>
</dbReference>
<dbReference type="Proteomes" id="UP001178507">
    <property type="component" value="Unassembled WGS sequence"/>
</dbReference>
<dbReference type="InterPro" id="IPR000727">
    <property type="entry name" value="T_SNARE_dom"/>
</dbReference>
<evidence type="ECO:0000256" key="9">
    <source>
        <dbReference type="SAM" id="Coils"/>
    </source>
</evidence>
<dbReference type="CDD" id="cd15841">
    <property type="entry name" value="SNARE_Qc"/>
    <property type="match status" value="1"/>
</dbReference>
<keyword evidence="6" id="KW-0333">Golgi apparatus</keyword>
<reference evidence="13" key="1">
    <citation type="submission" date="2023-08" db="EMBL/GenBank/DDBJ databases">
        <authorList>
            <person name="Chen Y."/>
            <person name="Shah S."/>
            <person name="Dougan E. K."/>
            <person name="Thang M."/>
            <person name="Chan C."/>
        </authorList>
    </citation>
    <scope>NUCLEOTIDE SEQUENCE</scope>
</reference>
<feature type="domain" description="T-SNARE coiled-coil homology" evidence="12">
    <location>
        <begin position="157"/>
        <end position="219"/>
    </location>
</feature>
<evidence type="ECO:0000313" key="14">
    <source>
        <dbReference type="Proteomes" id="UP001178507"/>
    </source>
</evidence>
<name>A0AA36MPS0_9DINO</name>
<dbReference type="SUPFAM" id="SSF58038">
    <property type="entry name" value="SNARE fusion complex"/>
    <property type="match status" value="1"/>
</dbReference>
<evidence type="ECO:0000256" key="4">
    <source>
        <dbReference type="ARBA" id="ARBA00022927"/>
    </source>
</evidence>
<keyword evidence="4" id="KW-0653">Protein transport</keyword>
<keyword evidence="9" id="KW-0175">Coiled coil</keyword>
<evidence type="ECO:0000256" key="8">
    <source>
        <dbReference type="ARBA" id="ARBA00037801"/>
    </source>
</evidence>
<dbReference type="Pfam" id="PF09177">
    <property type="entry name" value="STX6_10_61_N"/>
    <property type="match status" value="1"/>
</dbReference>
<protein>
    <recommendedName>
        <fullName evidence="12">t-SNARE coiled-coil homology domain-containing protein</fullName>
    </recommendedName>
</protein>
<comment type="similarity">
    <text evidence="1">Belongs to the syntaxin family.</text>
</comment>
<evidence type="ECO:0000313" key="13">
    <source>
        <dbReference type="EMBL" id="CAJ1379652.1"/>
    </source>
</evidence>
<evidence type="ECO:0000256" key="7">
    <source>
        <dbReference type="ARBA" id="ARBA00023136"/>
    </source>
</evidence>
<evidence type="ECO:0000256" key="10">
    <source>
        <dbReference type="SAM" id="MobiDB-lite"/>
    </source>
</evidence>
<feature type="coiled-coil region" evidence="9">
    <location>
        <begin position="181"/>
        <end position="215"/>
    </location>
</feature>
<dbReference type="AlphaFoldDB" id="A0AA36MPS0"/>
<dbReference type="PROSITE" id="PS50192">
    <property type="entry name" value="T_SNARE"/>
    <property type="match status" value="1"/>
</dbReference>
<feature type="transmembrane region" description="Helical" evidence="11">
    <location>
        <begin position="228"/>
        <end position="246"/>
    </location>
</feature>
<keyword evidence="5 11" id="KW-1133">Transmembrane helix</keyword>
<keyword evidence="7 11" id="KW-0472">Membrane</keyword>
<keyword evidence="14" id="KW-1185">Reference proteome</keyword>
<dbReference type="GO" id="GO:0016020">
    <property type="term" value="C:membrane"/>
    <property type="evidence" value="ECO:0007669"/>
    <property type="project" value="InterPro"/>
</dbReference>
<evidence type="ECO:0000256" key="2">
    <source>
        <dbReference type="ARBA" id="ARBA00022448"/>
    </source>
</evidence>
<evidence type="ECO:0000256" key="5">
    <source>
        <dbReference type="ARBA" id="ARBA00022989"/>
    </source>
</evidence>
<evidence type="ECO:0000256" key="11">
    <source>
        <dbReference type="SAM" id="Phobius"/>
    </source>
</evidence>
<dbReference type="GO" id="GO:0015031">
    <property type="term" value="P:protein transport"/>
    <property type="evidence" value="ECO:0007669"/>
    <property type="project" value="UniProtKB-KW"/>
</dbReference>
<comment type="caution">
    <text evidence="13">The sequence shown here is derived from an EMBL/GenBank/DDBJ whole genome shotgun (WGS) entry which is preliminary data.</text>
</comment>
<dbReference type="InterPro" id="IPR015260">
    <property type="entry name" value="Syntaxin-6/10/61_N"/>
</dbReference>
<dbReference type="EMBL" id="CAUJNA010000646">
    <property type="protein sequence ID" value="CAJ1379652.1"/>
    <property type="molecule type" value="Genomic_DNA"/>
</dbReference>
<gene>
    <name evidence="13" type="ORF">EVOR1521_LOCUS7830</name>
</gene>
<sequence length="248" mass="28617">MLSASDPYYVAKEEVAKAMDKLRGLHQDWKRLLHTEDTARSQRFQRTHEELTGELEQLGLDLDDIHATIGMVEGNRGTFQLTDAELQSRKRFVAESRRTLEEFQKDVRGPQTRAKLESDKKAMLSFAASNARSREERQKSAVQDNQAFLDRQRQQQTQLRAEQDQDLEMLSMSAQRLGNTAQIINVELKEQQKMLEELDEDIDREAEKLNFVMKRMGKLLKTSDSKQLCLIIGLTALMAFLIFLVINT</sequence>
<keyword evidence="2" id="KW-0813">Transport</keyword>
<feature type="region of interest" description="Disordered" evidence="10">
    <location>
        <begin position="127"/>
        <end position="146"/>
    </location>
</feature>
<accession>A0AA36MPS0</accession>
<dbReference type="Gene3D" id="1.20.5.110">
    <property type="match status" value="1"/>
</dbReference>
<evidence type="ECO:0000256" key="6">
    <source>
        <dbReference type="ARBA" id="ARBA00023034"/>
    </source>
</evidence>
<dbReference type="Gene3D" id="1.20.58.90">
    <property type="match status" value="1"/>
</dbReference>
<comment type="subcellular location">
    <subcellularLocation>
        <location evidence="8">Golgi apparatus</location>
        <location evidence="8">trans-Golgi network membrane</location>
        <topology evidence="8">Single-pass type IV membrane protein</topology>
    </subcellularLocation>
</comment>
<dbReference type="PANTHER" id="PTHR12791">
    <property type="entry name" value="GOLGI SNARE BET1-RELATED"/>
    <property type="match status" value="1"/>
</dbReference>
<dbReference type="FunFam" id="1.20.58.90:FF:000004">
    <property type="entry name" value="Syntaxin 10"/>
    <property type="match status" value="1"/>
</dbReference>
<evidence type="ECO:0000256" key="1">
    <source>
        <dbReference type="ARBA" id="ARBA00009063"/>
    </source>
</evidence>
<keyword evidence="3 11" id="KW-0812">Transmembrane</keyword>
<evidence type="ECO:0000259" key="12">
    <source>
        <dbReference type="PROSITE" id="PS50192"/>
    </source>
</evidence>
<dbReference type="SUPFAM" id="SSF47661">
    <property type="entry name" value="t-snare proteins"/>
    <property type="match status" value="1"/>
</dbReference>
<evidence type="ECO:0000256" key="3">
    <source>
        <dbReference type="ARBA" id="ARBA00022692"/>
    </source>
</evidence>
<dbReference type="GO" id="GO:0005794">
    <property type="term" value="C:Golgi apparatus"/>
    <property type="evidence" value="ECO:0007669"/>
    <property type="project" value="UniProtKB-SubCell"/>
</dbReference>
<dbReference type="CDD" id="cd21443">
    <property type="entry name" value="SNARE_NTD_STX6_STX10"/>
    <property type="match status" value="1"/>
</dbReference>
<dbReference type="GO" id="GO:0048193">
    <property type="term" value="P:Golgi vesicle transport"/>
    <property type="evidence" value="ECO:0007669"/>
    <property type="project" value="InterPro"/>
</dbReference>